<keyword evidence="2" id="KW-1185">Reference proteome</keyword>
<protein>
    <recommendedName>
        <fullName evidence="3">Zorya protein ZorC EH domain-containing protein</fullName>
    </recommendedName>
</protein>
<dbReference type="HOGENOM" id="CLU_703858_0_0_9"/>
<gene>
    <name evidence="1" type="ORF">PSTEL_04150</name>
</gene>
<evidence type="ECO:0000313" key="2">
    <source>
        <dbReference type="Proteomes" id="UP000029507"/>
    </source>
</evidence>
<dbReference type="AlphaFoldDB" id="A0A089LTA5"/>
<dbReference type="Proteomes" id="UP000029507">
    <property type="component" value="Chromosome"/>
</dbReference>
<name>A0A089LTA5_9BACL</name>
<dbReference type="KEGG" id="pste:PSTEL_04150"/>
<sequence>MEVLMLIYEDYPFPDESLDTVYKINQILTARYSIEVGKTAWVLFQHGYEEPVLEDLLQRIYSIDRFAFLGLEDELQHHLDQAFVNNQGTAEGLAAALFQMEMKTQDVLISLRIEKDSKLEAYLMRELLERGLADDRIIRRDGTDFIVRLLDKYSMDDYKVLIKNYLELRKYQQFHNMILQQAVDRLRDPRERAVDWQFLSSAALKEVNSWMIRKKLQVLFEKDPDNKRLNYWKQFIDYMQHVELIQDPMIAFIYFDKFAVVEFGEMGAAYFYHIEGFNSLIYPISNSSAFRNSRSRQNKESMLKVTEENRNGIPLFIVKLDHRGNWVYKFDYYTREYLNGAF</sequence>
<reference evidence="1 2" key="1">
    <citation type="submission" date="2014-08" db="EMBL/GenBank/DDBJ databases">
        <title>Comparative genomics of the Paenibacillus odorifer group.</title>
        <authorList>
            <person name="den Bakker H.C."/>
            <person name="Tsai Y.-C."/>
            <person name="Martin N."/>
            <person name="Korlach J."/>
            <person name="Wiedmann M."/>
        </authorList>
    </citation>
    <scope>NUCLEOTIDE SEQUENCE [LARGE SCALE GENOMIC DNA]</scope>
    <source>
        <strain evidence="1 2">DSM 14472</strain>
    </source>
</reference>
<dbReference type="STRING" id="169760.PSTEL_04150"/>
<proteinExistence type="predicted"/>
<dbReference type="EMBL" id="CP009286">
    <property type="protein sequence ID" value="AIQ62418.1"/>
    <property type="molecule type" value="Genomic_DNA"/>
</dbReference>
<evidence type="ECO:0008006" key="3">
    <source>
        <dbReference type="Google" id="ProtNLM"/>
    </source>
</evidence>
<accession>A0A089LTA5</accession>
<evidence type="ECO:0000313" key="1">
    <source>
        <dbReference type="EMBL" id="AIQ62418.1"/>
    </source>
</evidence>
<organism evidence="1 2">
    <name type="scientific">Paenibacillus stellifer</name>
    <dbReference type="NCBI Taxonomy" id="169760"/>
    <lineage>
        <taxon>Bacteria</taxon>
        <taxon>Bacillati</taxon>
        <taxon>Bacillota</taxon>
        <taxon>Bacilli</taxon>
        <taxon>Bacillales</taxon>
        <taxon>Paenibacillaceae</taxon>
        <taxon>Paenibacillus</taxon>
    </lineage>
</organism>